<dbReference type="SUPFAM" id="SSF53756">
    <property type="entry name" value="UDP-Glycosyltransferase/glycogen phosphorylase"/>
    <property type="match status" value="1"/>
</dbReference>
<dbReference type="InterPro" id="IPR001296">
    <property type="entry name" value="Glyco_trans_1"/>
</dbReference>
<evidence type="ECO:0000313" key="5">
    <source>
        <dbReference type="EMBL" id="RBP20882.1"/>
    </source>
</evidence>
<dbReference type="EMBL" id="QNRM01000003">
    <property type="protein sequence ID" value="RBP20882.1"/>
    <property type="molecule type" value="Genomic_DNA"/>
</dbReference>
<protein>
    <submittedName>
        <fullName evidence="5">Glycosyltransferase involved in cell wall biosynthesis</fullName>
    </submittedName>
</protein>
<dbReference type="PANTHER" id="PTHR12526">
    <property type="entry name" value="GLYCOSYLTRANSFERASE"/>
    <property type="match status" value="1"/>
</dbReference>
<keyword evidence="2" id="KW-0808">Transferase</keyword>
<dbReference type="Pfam" id="PF13439">
    <property type="entry name" value="Glyco_transf_4"/>
    <property type="match status" value="1"/>
</dbReference>
<evidence type="ECO:0000259" key="3">
    <source>
        <dbReference type="Pfam" id="PF00534"/>
    </source>
</evidence>
<evidence type="ECO:0000256" key="2">
    <source>
        <dbReference type="ARBA" id="ARBA00022679"/>
    </source>
</evidence>
<dbReference type="Gene3D" id="3.40.50.2000">
    <property type="entry name" value="Glycogen Phosphorylase B"/>
    <property type="match status" value="2"/>
</dbReference>
<proteinExistence type="predicted"/>
<evidence type="ECO:0000259" key="4">
    <source>
        <dbReference type="Pfam" id="PF13439"/>
    </source>
</evidence>
<dbReference type="CDD" id="cd03801">
    <property type="entry name" value="GT4_PimA-like"/>
    <property type="match status" value="1"/>
</dbReference>
<keyword evidence="1" id="KW-0328">Glycosyltransferase</keyword>
<name>A0ABX9GAM8_9BURK</name>
<reference evidence="5 6" key="1">
    <citation type="submission" date="2018-06" db="EMBL/GenBank/DDBJ databases">
        <title>Genomic Encyclopedia of Type Strains, Phase III (KMG-III): the genomes of soil and plant-associated and newly described type strains.</title>
        <authorList>
            <person name="Whitman W."/>
        </authorList>
    </citation>
    <scope>NUCLEOTIDE SEQUENCE [LARGE SCALE GENOMIC DNA]</scope>
    <source>
        <strain evidence="5 6">CECT 7342</strain>
    </source>
</reference>
<sequence length="334" mass="35892">MRERGHQMEAICQPGSGLFCRLTDEGFTVHPLSMDGSVNYVKGVYRVWRLLSSGQYDVINTHSRRDTVIAAAAARLAGTPLIVRTRHLAKRPGSLWSYTGLPHKVIAVSDYVTQQLLARGVRLNDLDTVFTAVAPLTPAIQSTLRAELRIEGDALVIGCVGHLRPQKGHRLLLTAIAPLLTSGPDNHLVVAGDGSELESLNEQARALGCEGRVHFLGRRNDIENVLSGCDIFALATEFEALGTSFIEAAACGLPVVATSVGGVSEVVKHGETGLLVPYGDVDQLRDALDTLAADGPLRTRMGKAGAAYIRSERKFTIAGMAESVETAYSRWLSP</sequence>
<comment type="caution">
    <text evidence="5">The sequence shown here is derived from an EMBL/GenBank/DDBJ whole genome shotgun (WGS) entry which is preliminary data.</text>
</comment>
<feature type="domain" description="Glycosyl transferase family 1" evidence="3">
    <location>
        <begin position="143"/>
        <end position="305"/>
    </location>
</feature>
<gene>
    <name evidence="5" type="ORF">DFP87_103126</name>
</gene>
<keyword evidence="6" id="KW-1185">Reference proteome</keyword>
<dbReference type="InterPro" id="IPR028098">
    <property type="entry name" value="Glyco_trans_4-like_N"/>
</dbReference>
<evidence type="ECO:0000313" key="6">
    <source>
        <dbReference type="Proteomes" id="UP000252124"/>
    </source>
</evidence>
<organism evidence="5 6">
    <name type="scientific">Achromobacter marplatensis</name>
    <dbReference type="NCBI Taxonomy" id="470868"/>
    <lineage>
        <taxon>Bacteria</taxon>
        <taxon>Pseudomonadati</taxon>
        <taxon>Pseudomonadota</taxon>
        <taxon>Betaproteobacteria</taxon>
        <taxon>Burkholderiales</taxon>
        <taxon>Alcaligenaceae</taxon>
        <taxon>Achromobacter</taxon>
    </lineage>
</organism>
<dbReference type="Proteomes" id="UP000252124">
    <property type="component" value="Unassembled WGS sequence"/>
</dbReference>
<accession>A0ABX9GAM8</accession>
<dbReference type="PANTHER" id="PTHR12526:SF510">
    <property type="entry name" value="D-INOSITOL 3-PHOSPHATE GLYCOSYLTRANSFERASE"/>
    <property type="match status" value="1"/>
</dbReference>
<dbReference type="Pfam" id="PF00534">
    <property type="entry name" value="Glycos_transf_1"/>
    <property type="match status" value="1"/>
</dbReference>
<feature type="domain" description="Glycosyltransferase subfamily 4-like N-terminal" evidence="4">
    <location>
        <begin position="1"/>
        <end position="129"/>
    </location>
</feature>
<evidence type="ECO:0000256" key="1">
    <source>
        <dbReference type="ARBA" id="ARBA00022676"/>
    </source>
</evidence>